<proteinExistence type="predicted"/>
<protein>
    <submittedName>
        <fullName evidence="2">Uncharacterized protein</fullName>
    </submittedName>
</protein>
<name>A0A381WAA5_9ZZZZ</name>
<dbReference type="EMBL" id="UINC01011164">
    <property type="protein sequence ID" value="SVA49394.1"/>
    <property type="molecule type" value="Genomic_DNA"/>
</dbReference>
<dbReference type="AlphaFoldDB" id="A0A381WAA5"/>
<organism evidence="2">
    <name type="scientific">marine metagenome</name>
    <dbReference type="NCBI Taxonomy" id="408172"/>
    <lineage>
        <taxon>unclassified sequences</taxon>
        <taxon>metagenomes</taxon>
        <taxon>ecological metagenomes</taxon>
    </lineage>
</organism>
<feature type="region of interest" description="Disordered" evidence="1">
    <location>
        <begin position="18"/>
        <end position="39"/>
    </location>
</feature>
<feature type="compositionally biased region" description="Polar residues" evidence="1">
    <location>
        <begin position="22"/>
        <end position="39"/>
    </location>
</feature>
<sequence length="39" mass="4406">MQLELPLQTIFIIPTHHPLRVTPTNSSQSDNLQVKSPHS</sequence>
<accession>A0A381WAA5</accession>
<gene>
    <name evidence="2" type="ORF">METZ01_LOCUS102248</name>
</gene>
<evidence type="ECO:0000256" key="1">
    <source>
        <dbReference type="SAM" id="MobiDB-lite"/>
    </source>
</evidence>
<reference evidence="2" key="1">
    <citation type="submission" date="2018-05" db="EMBL/GenBank/DDBJ databases">
        <authorList>
            <person name="Lanie J.A."/>
            <person name="Ng W.-L."/>
            <person name="Kazmierczak K.M."/>
            <person name="Andrzejewski T.M."/>
            <person name="Davidsen T.M."/>
            <person name="Wayne K.J."/>
            <person name="Tettelin H."/>
            <person name="Glass J.I."/>
            <person name="Rusch D."/>
            <person name="Podicherti R."/>
            <person name="Tsui H.-C.T."/>
            <person name="Winkler M.E."/>
        </authorList>
    </citation>
    <scope>NUCLEOTIDE SEQUENCE</scope>
</reference>
<evidence type="ECO:0000313" key="2">
    <source>
        <dbReference type="EMBL" id="SVA49394.1"/>
    </source>
</evidence>
<feature type="non-terminal residue" evidence="2">
    <location>
        <position position="39"/>
    </location>
</feature>